<dbReference type="EMBL" id="JABSTQ010011468">
    <property type="protein sequence ID" value="KAG0411004.1"/>
    <property type="molecule type" value="Genomic_DNA"/>
</dbReference>
<name>A0AC60NV27_IXOPE</name>
<gene>
    <name evidence="1" type="ORF">HPB47_011876</name>
</gene>
<proteinExistence type="predicted"/>
<reference evidence="1 2" key="1">
    <citation type="journal article" date="2020" name="Cell">
        <title>Large-Scale Comparative Analyses of Tick Genomes Elucidate Their Genetic Diversity and Vector Capacities.</title>
        <authorList>
            <consortium name="Tick Genome and Microbiome Consortium (TIGMIC)"/>
            <person name="Jia N."/>
            <person name="Wang J."/>
            <person name="Shi W."/>
            <person name="Du L."/>
            <person name="Sun Y."/>
            <person name="Zhan W."/>
            <person name="Jiang J.F."/>
            <person name="Wang Q."/>
            <person name="Zhang B."/>
            <person name="Ji P."/>
            <person name="Bell-Sakyi L."/>
            <person name="Cui X.M."/>
            <person name="Yuan T.T."/>
            <person name="Jiang B.G."/>
            <person name="Yang W.F."/>
            <person name="Lam T.T."/>
            <person name="Chang Q.C."/>
            <person name="Ding S.J."/>
            <person name="Wang X.J."/>
            <person name="Zhu J.G."/>
            <person name="Ruan X.D."/>
            <person name="Zhao L."/>
            <person name="Wei J.T."/>
            <person name="Ye R.Z."/>
            <person name="Que T.C."/>
            <person name="Du C.H."/>
            <person name="Zhou Y.H."/>
            <person name="Cheng J.X."/>
            <person name="Dai P.F."/>
            <person name="Guo W.B."/>
            <person name="Han X.H."/>
            <person name="Huang E.J."/>
            <person name="Li L.F."/>
            <person name="Wei W."/>
            <person name="Gao Y.C."/>
            <person name="Liu J.Z."/>
            <person name="Shao H.Z."/>
            <person name="Wang X."/>
            <person name="Wang C.C."/>
            <person name="Yang T.C."/>
            <person name="Huo Q.B."/>
            <person name="Li W."/>
            <person name="Chen H.Y."/>
            <person name="Chen S.E."/>
            <person name="Zhou L.G."/>
            <person name="Ni X.B."/>
            <person name="Tian J.H."/>
            <person name="Sheng Y."/>
            <person name="Liu T."/>
            <person name="Pan Y.S."/>
            <person name="Xia L.Y."/>
            <person name="Li J."/>
            <person name="Zhao F."/>
            <person name="Cao W.C."/>
        </authorList>
    </citation>
    <scope>NUCLEOTIDE SEQUENCE [LARGE SCALE GENOMIC DNA]</scope>
    <source>
        <strain evidence="1">Iper-2018</strain>
    </source>
</reference>
<accession>A0AC60NV27</accession>
<evidence type="ECO:0000313" key="1">
    <source>
        <dbReference type="EMBL" id="KAG0411004.1"/>
    </source>
</evidence>
<keyword evidence="2" id="KW-1185">Reference proteome</keyword>
<comment type="caution">
    <text evidence="1">The sequence shown here is derived from an EMBL/GenBank/DDBJ whole genome shotgun (WGS) entry which is preliminary data.</text>
</comment>
<evidence type="ECO:0000313" key="2">
    <source>
        <dbReference type="Proteomes" id="UP000805193"/>
    </source>
</evidence>
<organism evidence="1 2">
    <name type="scientific">Ixodes persulcatus</name>
    <name type="common">Taiga tick</name>
    <dbReference type="NCBI Taxonomy" id="34615"/>
    <lineage>
        <taxon>Eukaryota</taxon>
        <taxon>Metazoa</taxon>
        <taxon>Ecdysozoa</taxon>
        <taxon>Arthropoda</taxon>
        <taxon>Chelicerata</taxon>
        <taxon>Arachnida</taxon>
        <taxon>Acari</taxon>
        <taxon>Parasitiformes</taxon>
        <taxon>Ixodida</taxon>
        <taxon>Ixodoidea</taxon>
        <taxon>Ixodidae</taxon>
        <taxon>Ixodinae</taxon>
        <taxon>Ixodes</taxon>
    </lineage>
</organism>
<sequence length="312" mass="35056">MMQTIRAQQQATTTTADVTSVQAMYISAQTLPHSHRNPWSSKVFDASPELQIQQDQNMSESADATLTDIVSVTRKRFCEEVENVDPKALPRGNSVPQTSIRPPRESKTPQDQKAVERREVHGNTDILRCSSRVPEDVAVEVDQVKRMRAVFENWDAERLIEEGKKDSSGTRKTEERLPLTAKNIKATFETTKDARPNGFSGTPKTDVCSICSKRLYPMERMEASGFTMHKNCFRCSQCRCILRLGNYADSCGTLYCGAHYKQLFLAKGNYDEGFGREKRSKAASRSSRRANDSKPGHPEIVDQPVLSQKNCA</sequence>
<dbReference type="Proteomes" id="UP000805193">
    <property type="component" value="Unassembled WGS sequence"/>
</dbReference>
<protein>
    <submittedName>
        <fullName evidence="1">Uncharacterized protein</fullName>
    </submittedName>
</protein>